<keyword evidence="2" id="KW-1185">Reference proteome</keyword>
<dbReference type="AlphaFoldDB" id="A0A1H1DNI3"/>
<evidence type="ECO:0000313" key="1">
    <source>
        <dbReference type="EMBL" id="SDQ77910.1"/>
    </source>
</evidence>
<reference evidence="2" key="1">
    <citation type="submission" date="2016-10" db="EMBL/GenBank/DDBJ databases">
        <authorList>
            <person name="Varghese N."/>
            <person name="Submissions S."/>
        </authorList>
    </citation>
    <scope>NUCLEOTIDE SEQUENCE [LARGE SCALE GENOMIC DNA]</scope>
    <source>
        <strain evidence="2">DSM 45459</strain>
    </source>
</reference>
<dbReference type="STRING" id="995062.SAMN04489718_2157"/>
<dbReference type="OrthoDB" id="3686201at2"/>
<dbReference type="RefSeq" id="WP_092523450.1">
    <property type="nucleotide sequence ID" value="NZ_FNKO01000002.1"/>
</dbReference>
<name>A0A1H1DNI3_9ACTN</name>
<accession>A0A1H1DNI3</accession>
<sequence length="177" mass="19585">MRSTPLIQPDDHYDRAHASDSESRFGAYLRRNTAAFLDGDEPTADPVEFAASAWRIAQPPVMTPGYLVAHDQVLDAEVLREDDGTAVIRVDLTTELPSEIARDLRSRWVGWIRGRPHATNVLRFDIPVLTDRLPAPVYSVRAVPDTETVKEALGQLCGLVNSALADVLIDLERTEVA</sequence>
<proteinExistence type="predicted"/>
<evidence type="ECO:0000313" key="2">
    <source>
        <dbReference type="Proteomes" id="UP000199301"/>
    </source>
</evidence>
<organism evidence="1 2">
    <name type="scientific">Actinopolyspora saharensis</name>
    <dbReference type="NCBI Taxonomy" id="995062"/>
    <lineage>
        <taxon>Bacteria</taxon>
        <taxon>Bacillati</taxon>
        <taxon>Actinomycetota</taxon>
        <taxon>Actinomycetes</taxon>
        <taxon>Actinopolysporales</taxon>
        <taxon>Actinopolysporaceae</taxon>
        <taxon>Actinopolyspora</taxon>
    </lineage>
</organism>
<dbReference type="Proteomes" id="UP000199301">
    <property type="component" value="Unassembled WGS sequence"/>
</dbReference>
<protein>
    <submittedName>
        <fullName evidence="1">Uncharacterized protein</fullName>
    </submittedName>
</protein>
<dbReference type="EMBL" id="FNKO01000002">
    <property type="protein sequence ID" value="SDQ77910.1"/>
    <property type="molecule type" value="Genomic_DNA"/>
</dbReference>
<gene>
    <name evidence="1" type="ORF">SAMN04489718_2157</name>
</gene>